<accession>Q11GE3</accession>
<evidence type="ECO:0000256" key="4">
    <source>
        <dbReference type="ARBA" id="ARBA00004931"/>
    </source>
</evidence>
<dbReference type="STRING" id="266779.Meso_2140"/>
<evidence type="ECO:0000256" key="16">
    <source>
        <dbReference type="RuleBase" id="RU004516"/>
    </source>
</evidence>
<dbReference type="HOGENOM" id="CLU_020844_3_1_5"/>
<evidence type="ECO:0000256" key="15">
    <source>
        <dbReference type="RuleBase" id="RU004106"/>
    </source>
</evidence>
<dbReference type="NCBIfam" id="NF005146">
    <property type="entry name" value="PRK06606.1"/>
    <property type="match status" value="1"/>
</dbReference>
<comment type="pathway">
    <text evidence="5 17">Amino-acid biosynthesis; L-leucine biosynthesis; L-leucine from 3-methyl-2-oxobutanoate: step 4/4.</text>
</comment>
<sequence>MFRHNPVFARTCGFFPGQRARRRLRMASVPFDQLDGFIWMNGEFVEWADAKIHVLTHGLHYASAVFEGERAYGGQIFKLTEHSERLHESARVMGFRIPYTVAEIDEACRQLLAKQGLQDAYVRPIAWRGSEMMGVSAQNNRINLAIAIWEWPSYFNPEQRLKGIRLDMAEYRRPDPRTAPWKAKAAGLYMICTLSKHAAEAKGYSDALMLDWRGQVAEATGANVFFVKDGKLHTPAPDCFLDGITRRTVIDLARRRGIEVVERAIQPEELTGFEQCFLTGSAAEVTPVSEIGPYNFQVGEITRVLMEDYSEEVRPRQRLAAE</sequence>
<evidence type="ECO:0000256" key="5">
    <source>
        <dbReference type="ARBA" id="ARBA00005072"/>
    </source>
</evidence>
<comment type="function">
    <text evidence="2 17">Acts on leucine, isoleucine and valine.</text>
</comment>
<evidence type="ECO:0000256" key="2">
    <source>
        <dbReference type="ARBA" id="ARBA00003109"/>
    </source>
</evidence>
<keyword evidence="8 17" id="KW-0028">Amino-acid biosynthesis</keyword>
<dbReference type="UniPathway" id="UPA00048">
    <property type="reaction ID" value="UER00073"/>
</dbReference>
<comment type="catalytic activity">
    <reaction evidence="14 17">
        <text>L-leucine + 2-oxoglutarate = 4-methyl-2-oxopentanoate + L-glutamate</text>
        <dbReference type="Rhea" id="RHEA:18321"/>
        <dbReference type="ChEBI" id="CHEBI:16810"/>
        <dbReference type="ChEBI" id="CHEBI:17865"/>
        <dbReference type="ChEBI" id="CHEBI:29985"/>
        <dbReference type="ChEBI" id="CHEBI:57427"/>
        <dbReference type="EC" id="2.6.1.42"/>
    </reaction>
</comment>
<dbReference type="GO" id="GO:0009099">
    <property type="term" value="P:L-valine biosynthetic process"/>
    <property type="evidence" value="ECO:0007669"/>
    <property type="project" value="UniProtKB-UniPathway"/>
</dbReference>
<dbReference type="GO" id="GO:0052655">
    <property type="term" value="F:L-valine-2-oxoglutarate transaminase activity"/>
    <property type="evidence" value="ECO:0007669"/>
    <property type="project" value="RHEA"/>
</dbReference>
<dbReference type="UniPathway" id="UPA00049">
    <property type="reaction ID" value="UER00062"/>
</dbReference>
<gene>
    <name evidence="17" type="primary">ilvE</name>
    <name evidence="18" type="ordered locus">Meso_2140</name>
</gene>
<dbReference type="SUPFAM" id="SSF56752">
    <property type="entry name" value="D-aminoacid aminotransferase-like PLP-dependent enzymes"/>
    <property type="match status" value="1"/>
</dbReference>
<proteinExistence type="inferred from homology"/>
<comment type="pathway">
    <text evidence="3 17">Amino-acid biosynthesis; L-isoleucine biosynthesis; L-isoleucine from 2-oxobutanoate: step 4/4.</text>
</comment>
<dbReference type="InterPro" id="IPR036038">
    <property type="entry name" value="Aminotransferase-like"/>
</dbReference>
<dbReference type="InterPro" id="IPR050571">
    <property type="entry name" value="Class-IV_PLP-Dep_Aminotrnsfr"/>
</dbReference>
<reference evidence="18" key="1">
    <citation type="submission" date="2006-06" db="EMBL/GenBank/DDBJ databases">
        <title>Complete sequence of chromosome of Chelativorans sp. BNC1.</title>
        <authorList>
            <consortium name="US DOE Joint Genome Institute"/>
            <person name="Copeland A."/>
            <person name="Lucas S."/>
            <person name="Lapidus A."/>
            <person name="Barry K."/>
            <person name="Detter J.C."/>
            <person name="Glavina del Rio T."/>
            <person name="Hammon N."/>
            <person name="Israni S."/>
            <person name="Dalin E."/>
            <person name="Tice H."/>
            <person name="Pitluck S."/>
            <person name="Chertkov O."/>
            <person name="Brettin T."/>
            <person name="Bruce D."/>
            <person name="Han C."/>
            <person name="Tapia R."/>
            <person name="Gilna P."/>
            <person name="Schmutz J."/>
            <person name="Larimer F."/>
            <person name="Land M."/>
            <person name="Hauser L."/>
            <person name="Kyrpides N."/>
            <person name="Mikhailova N."/>
            <person name="Richardson P."/>
        </authorList>
    </citation>
    <scope>NUCLEOTIDE SEQUENCE</scope>
    <source>
        <strain evidence="18">BNC1</strain>
    </source>
</reference>
<dbReference type="EC" id="2.6.1.42" evidence="17"/>
<dbReference type="NCBIfam" id="NF005726">
    <property type="entry name" value="PRK07544.1"/>
    <property type="match status" value="1"/>
</dbReference>
<comment type="cofactor">
    <cofactor evidence="1 16">
        <name>pyridoxal 5'-phosphate</name>
        <dbReference type="ChEBI" id="CHEBI:597326"/>
    </cofactor>
</comment>
<dbReference type="KEGG" id="mes:Meso_2140"/>
<dbReference type="InterPro" id="IPR001544">
    <property type="entry name" value="Aminotrans_IV"/>
</dbReference>
<dbReference type="Gene3D" id="3.30.470.10">
    <property type="match status" value="1"/>
</dbReference>
<keyword evidence="10 16" id="KW-0663">Pyridoxal phosphate</keyword>
<dbReference type="GO" id="GO:0005829">
    <property type="term" value="C:cytosol"/>
    <property type="evidence" value="ECO:0007669"/>
    <property type="project" value="TreeGrafter"/>
</dbReference>
<dbReference type="PANTHER" id="PTHR42743:SF11">
    <property type="entry name" value="AMINODEOXYCHORISMATE LYASE"/>
    <property type="match status" value="1"/>
</dbReference>
<evidence type="ECO:0000256" key="12">
    <source>
        <dbReference type="ARBA" id="ARBA00048212"/>
    </source>
</evidence>
<dbReference type="InterPro" id="IPR018300">
    <property type="entry name" value="Aminotrans_IV_CS"/>
</dbReference>
<organism evidence="18">
    <name type="scientific">Chelativorans sp. (strain BNC1)</name>
    <dbReference type="NCBI Taxonomy" id="266779"/>
    <lineage>
        <taxon>Bacteria</taxon>
        <taxon>Pseudomonadati</taxon>
        <taxon>Pseudomonadota</taxon>
        <taxon>Alphaproteobacteria</taxon>
        <taxon>Hyphomicrobiales</taxon>
        <taxon>Phyllobacteriaceae</taxon>
        <taxon>Chelativorans</taxon>
    </lineage>
</organism>
<keyword evidence="9 17" id="KW-0808">Transferase</keyword>
<protein>
    <recommendedName>
        <fullName evidence="17">Branched-chain-amino-acid aminotransferase</fullName>
        <shortName evidence="17">BCAT</shortName>
        <ecNumber evidence="17">2.6.1.42</ecNumber>
    </recommendedName>
</protein>
<comment type="catalytic activity">
    <reaction evidence="12 17">
        <text>L-valine + 2-oxoglutarate = 3-methyl-2-oxobutanoate + L-glutamate</text>
        <dbReference type="Rhea" id="RHEA:24813"/>
        <dbReference type="ChEBI" id="CHEBI:11851"/>
        <dbReference type="ChEBI" id="CHEBI:16810"/>
        <dbReference type="ChEBI" id="CHEBI:29985"/>
        <dbReference type="ChEBI" id="CHEBI:57762"/>
        <dbReference type="EC" id="2.6.1.42"/>
    </reaction>
</comment>
<dbReference type="GO" id="GO:0009098">
    <property type="term" value="P:L-leucine biosynthetic process"/>
    <property type="evidence" value="ECO:0007669"/>
    <property type="project" value="UniProtKB-UniPathway"/>
</dbReference>
<dbReference type="Pfam" id="PF01063">
    <property type="entry name" value="Aminotran_4"/>
    <property type="match status" value="1"/>
</dbReference>
<evidence type="ECO:0000256" key="13">
    <source>
        <dbReference type="ARBA" id="ARBA00048798"/>
    </source>
</evidence>
<dbReference type="InterPro" id="IPR043131">
    <property type="entry name" value="BCAT-like_N"/>
</dbReference>
<dbReference type="Gene3D" id="3.20.10.10">
    <property type="entry name" value="D-amino Acid Aminotransferase, subunit A, domain 2"/>
    <property type="match status" value="1"/>
</dbReference>
<evidence type="ECO:0000256" key="14">
    <source>
        <dbReference type="ARBA" id="ARBA00049229"/>
    </source>
</evidence>
<dbReference type="PROSITE" id="PS00770">
    <property type="entry name" value="AA_TRANSFER_CLASS_4"/>
    <property type="match status" value="1"/>
</dbReference>
<comment type="catalytic activity">
    <reaction evidence="13 17">
        <text>L-isoleucine + 2-oxoglutarate = (S)-3-methyl-2-oxopentanoate + L-glutamate</text>
        <dbReference type="Rhea" id="RHEA:24801"/>
        <dbReference type="ChEBI" id="CHEBI:16810"/>
        <dbReference type="ChEBI" id="CHEBI:29985"/>
        <dbReference type="ChEBI" id="CHEBI:35146"/>
        <dbReference type="ChEBI" id="CHEBI:58045"/>
        <dbReference type="EC" id="2.6.1.42"/>
    </reaction>
</comment>
<dbReference type="GO" id="GO:0052654">
    <property type="term" value="F:L-leucine-2-oxoglutarate transaminase activity"/>
    <property type="evidence" value="ECO:0007669"/>
    <property type="project" value="RHEA"/>
</dbReference>
<evidence type="ECO:0000256" key="10">
    <source>
        <dbReference type="ARBA" id="ARBA00022898"/>
    </source>
</evidence>
<name>Q11GE3_CHESB</name>
<evidence type="ECO:0000256" key="7">
    <source>
        <dbReference type="ARBA" id="ARBA00022576"/>
    </source>
</evidence>
<dbReference type="GO" id="GO:0052656">
    <property type="term" value="F:L-isoleucine-2-oxoglutarate transaminase activity"/>
    <property type="evidence" value="ECO:0007669"/>
    <property type="project" value="RHEA"/>
</dbReference>
<dbReference type="InterPro" id="IPR043132">
    <property type="entry name" value="BCAT-like_C"/>
</dbReference>
<evidence type="ECO:0000313" key="18">
    <source>
        <dbReference type="EMBL" id="ABG63532.1"/>
    </source>
</evidence>
<dbReference type="CDD" id="cd01557">
    <property type="entry name" value="BCAT_beta_family"/>
    <property type="match status" value="1"/>
</dbReference>
<comment type="similarity">
    <text evidence="6 15">Belongs to the class-IV pyridoxal-phosphate-dependent aminotransferase family.</text>
</comment>
<dbReference type="InterPro" id="IPR005785">
    <property type="entry name" value="B_amino_transI"/>
</dbReference>
<dbReference type="InterPro" id="IPR033939">
    <property type="entry name" value="BCAT_family"/>
</dbReference>
<evidence type="ECO:0000256" key="9">
    <source>
        <dbReference type="ARBA" id="ARBA00022679"/>
    </source>
</evidence>
<comment type="pathway">
    <text evidence="4 17">Amino-acid biosynthesis; L-valine biosynthesis; L-valine from pyruvate: step 4/4.</text>
</comment>
<dbReference type="EMBL" id="CP000390">
    <property type="protein sequence ID" value="ABG63532.1"/>
    <property type="molecule type" value="Genomic_DNA"/>
</dbReference>
<dbReference type="AlphaFoldDB" id="Q11GE3"/>
<keyword evidence="11 17" id="KW-0100">Branched-chain amino acid biosynthesis</keyword>
<evidence type="ECO:0000256" key="8">
    <source>
        <dbReference type="ARBA" id="ARBA00022605"/>
    </source>
</evidence>
<evidence type="ECO:0000256" key="11">
    <source>
        <dbReference type="ARBA" id="ARBA00023304"/>
    </source>
</evidence>
<evidence type="ECO:0000256" key="3">
    <source>
        <dbReference type="ARBA" id="ARBA00004824"/>
    </source>
</evidence>
<dbReference type="FunFam" id="3.20.10.10:FF:000002">
    <property type="entry name" value="D-alanine aminotransferase"/>
    <property type="match status" value="1"/>
</dbReference>
<dbReference type="GO" id="GO:0009097">
    <property type="term" value="P:isoleucine biosynthetic process"/>
    <property type="evidence" value="ECO:0007669"/>
    <property type="project" value="UniProtKB-UniPathway"/>
</dbReference>
<keyword evidence="7 17" id="KW-0032">Aminotransferase</keyword>
<evidence type="ECO:0000256" key="6">
    <source>
        <dbReference type="ARBA" id="ARBA00009320"/>
    </source>
</evidence>
<evidence type="ECO:0000256" key="1">
    <source>
        <dbReference type="ARBA" id="ARBA00001933"/>
    </source>
</evidence>
<dbReference type="eggNOG" id="COG0115">
    <property type="taxonomic scope" value="Bacteria"/>
</dbReference>
<evidence type="ECO:0000256" key="17">
    <source>
        <dbReference type="RuleBase" id="RU364094"/>
    </source>
</evidence>
<dbReference type="PANTHER" id="PTHR42743">
    <property type="entry name" value="AMINO-ACID AMINOTRANSFERASE"/>
    <property type="match status" value="1"/>
</dbReference>
<dbReference type="NCBIfam" id="TIGR01122">
    <property type="entry name" value="ilvE_I"/>
    <property type="match status" value="1"/>
</dbReference>
<dbReference type="UniPathway" id="UPA00047">
    <property type="reaction ID" value="UER00058"/>
</dbReference>